<dbReference type="PROSITE" id="PS00086">
    <property type="entry name" value="CYTOCHROME_P450"/>
    <property type="match status" value="1"/>
</dbReference>
<protein>
    <submittedName>
        <fullName evidence="7">Cytochrome P450</fullName>
    </submittedName>
</protein>
<dbReference type="GO" id="GO:0020037">
    <property type="term" value="F:heme binding"/>
    <property type="evidence" value="ECO:0007669"/>
    <property type="project" value="InterPro"/>
</dbReference>
<dbReference type="InterPro" id="IPR036396">
    <property type="entry name" value="Cyt_P450_sf"/>
</dbReference>
<dbReference type="AlphaFoldDB" id="M5FNT0"/>
<evidence type="ECO:0000256" key="1">
    <source>
        <dbReference type="ARBA" id="ARBA00001971"/>
    </source>
</evidence>
<dbReference type="InterPro" id="IPR001128">
    <property type="entry name" value="Cyt_P450"/>
</dbReference>
<keyword evidence="6" id="KW-0503">Monooxygenase</keyword>
<comment type="similarity">
    <text evidence="2 6">Belongs to the cytochrome P450 family.</text>
</comment>
<keyword evidence="5 6" id="KW-0408">Iron</keyword>
<evidence type="ECO:0000256" key="5">
    <source>
        <dbReference type="ARBA" id="ARBA00023004"/>
    </source>
</evidence>
<keyword evidence="4 6" id="KW-0560">Oxidoreductase</keyword>
<keyword evidence="6" id="KW-0349">Heme</keyword>
<comment type="cofactor">
    <cofactor evidence="1">
        <name>heme</name>
        <dbReference type="ChEBI" id="CHEBI:30413"/>
    </cofactor>
</comment>
<evidence type="ECO:0000256" key="4">
    <source>
        <dbReference type="ARBA" id="ARBA00023002"/>
    </source>
</evidence>
<evidence type="ECO:0000313" key="8">
    <source>
        <dbReference type="Proteomes" id="UP000030653"/>
    </source>
</evidence>
<evidence type="ECO:0000256" key="2">
    <source>
        <dbReference type="ARBA" id="ARBA00010617"/>
    </source>
</evidence>
<sequence>MLRIDSFIKESARVSGIGSVTMGRKIMRPVTLSDGTRAPKGGPHSNQLMGVHLYENPEKFDPWRFSRGVEAGESAVKHAFTTASSDFLFWGGGSHMCAGRYFASQELKA</sequence>
<evidence type="ECO:0000313" key="7">
    <source>
        <dbReference type="EMBL" id="EJT96543.1"/>
    </source>
</evidence>
<gene>
    <name evidence="7" type="ORF">DACRYDRAFT_112652</name>
</gene>
<dbReference type="EMBL" id="JH795884">
    <property type="protein sequence ID" value="EJT96543.1"/>
    <property type="molecule type" value="Genomic_DNA"/>
</dbReference>
<dbReference type="InterPro" id="IPR017972">
    <property type="entry name" value="Cyt_P450_CS"/>
</dbReference>
<dbReference type="HOGENOM" id="CLU_022195_6_0_1"/>
<dbReference type="GO" id="GO:0004497">
    <property type="term" value="F:monooxygenase activity"/>
    <property type="evidence" value="ECO:0007669"/>
    <property type="project" value="UniProtKB-KW"/>
</dbReference>
<keyword evidence="3 6" id="KW-0479">Metal-binding</keyword>
<keyword evidence="8" id="KW-1185">Reference proteome</keyword>
<dbReference type="Proteomes" id="UP000030653">
    <property type="component" value="Unassembled WGS sequence"/>
</dbReference>
<dbReference type="GO" id="GO:0016705">
    <property type="term" value="F:oxidoreductase activity, acting on paired donors, with incorporation or reduction of molecular oxygen"/>
    <property type="evidence" value="ECO:0007669"/>
    <property type="project" value="InterPro"/>
</dbReference>
<reference evidence="7 8" key="1">
    <citation type="journal article" date="2012" name="Science">
        <title>The Paleozoic origin of enzymatic lignin decomposition reconstructed from 31 fungal genomes.</title>
        <authorList>
            <person name="Floudas D."/>
            <person name="Binder M."/>
            <person name="Riley R."/>
            <person name="Barry K."/>
            <person name="Blanchette R.A."/>
            <person name="Henrissat B."/>
            <person name="Martinez A.T."/>
            <person name="Otillar R."/>
            <person name="Spatafora J.W."/>
            <person name="Yadav J.S."/>
            <person name="Aerts A."/>
            <person name="Benoit I."/>
            <person name="Boyd A."/>
            <person name="Carlson A."/>
            <person name="Copeland A."/>
            <person name="Coutinho P.M."/>
            <person name="de Vries R.P."/>
            <person name="Ferreira P."/>
            <person name="Findley K."/>
            <person name="Foster B."/>
            <person name="Gaskell J."/>
            <person name="Glotzer D."/>
            <person name="Gorecki P."/>
            <person name="Heitman J."/>
            <person name="Hesse C."/>
            <person name="Hori C."/>
            <person name="Igarashi K."/>
            <person name="Jurgens J.A."/>
            <person name="Kallen N."/>
            <person name="Kersten P."/>
            <person name="Kohler A."/>
            <person name="Kuees U."/>
            <person name="Kumar T.K.A."/>
            <person name="Kuo A."/>
            <person name="LaButti K."/>
            <person name="Larrondo L.F."/>
            <person name="Lindquist E."/>
            <person name="Ling A."/>
            <person name="Lombard V."/>
            <person name="Lucas S."/>
            <person name="Lundell T."/>
            <person name="Martin R."/>
            <person name="McLaughlin D.J."/>
            <person name="Morgenstern I."/>
            <person name="Morin E."/>
            <person name="Murat C."/>
            <person name="Nagy L.G."/>
            <person name="Nolan M."/>
            <person name="Ohm R.A."/>
            <person name="Patyshakuliyeva A."/>
            <person name="Rokas A."/>
            <person name="Ruiz-Duenas F.J."/>
            <person name="Sabat G."/>
            <person name="Salamov A."/>
            <person name="Samejima M."/>
            <person name="Schmutz J."/>
            <person name="Slot J.C."/>
            <person name="St John F."/>
            <person name="Stenlid J."/>
            <person name="Sun H."/>
            <person name="Sun S."/>
            <person name="Syed K."/>
            <person name="Tsang A."/>
            <person name="Wiebenga A."/>
            <person name="Young D."/>
            <person name="Pisabarro A."/>
            <person name="Eastwood D.C."/>
            <person name="Martin F."/>
            <person name="Cullen D."/>
            <person name="Grigoriev I.V."/>
            <person name="Hibbett D.S."/>
        </authorList>
    </citation>
    <scope>NUCLEOTIDE SEQUENCE [LARGE SCALE GENOMIC DNA]</scope>
    <source>
        <strain evidence="7 8">DJM-731 SS1</strain>
    </source>
</reference>
<evidence type="ECO:0000256" key="6">
    <source>
        <dbReference type="RuleBase" id="RU000461"/>
    </source>
</evidence>
<dbReference type="Pfam" id="PF00067">
    <property type="entry name" value="p450"/>
    <property type="match status" value="1"/>
</dbReference>
<evidence type="ECO:0000256" key="3">
    <source>
        <dbReference type="ARBA" id="ARBA00022723"/>
    </source>
</evidence>
<organism evidence="7 8">
    <name type="scientific">Dacryopinax primogenitus (strain DJM 731)</name>
    <name type="common">Brown rot fungus</name>
    <dbReference type="NCBI Taxonomy" id="1858805"/>
    <lineage>
        <taxon>Eukaryota</taxon>
        <taxon>Fungi</taxon>
        <taxon>Dikarya</taxon>
        <taxon>Basidiomycota</taxon>
        <taxon>Agaricomycotina</taxon>
        <taxon>Dacrymycetes</taxon>
        <taxon>Dacrymycetales</taxon>
        <taxon>Dacrymycetaceae</taxon>
        <taxon>Dacryopinax</taxon>
    </lineage>
</organism>
<proteinExistence type="inferred from homology"/>
<dbReference type="STRING" id="1858805.M5FNT0"/>
<dbReference type="OrthoDB" id="1844152at2759"/>
<accession>M5FNT0</accession>
<dbReference type="SUPFAM" id="SSF48264">
    <property type="entry name" value="Cytochrome P450"/>
    <property type="match status" value="1"/>
</dbReference>
<dbReference type="RefSeq" id="XP_040623441.1">
    <property type="nucleotide sequence ID" value="XM_040769459.1"/>
</dbReference>
<dbReference type="PANTHER" id="PTHR46206">
    <property type="entry name" value="CYTOCHROME P450"/>
    <property type="match status" value="1"/>
</dbReference>
<dbReference type="GO" id="GO:0005506">
    <property type="term" value="F:iron ion binding"/>
    <property type="evidence" value="ECO:0007669"/>
    <property type="project" value="InterPro"/>
</dbReference>
<dbReference type="GeneID" id="63684521"/>
<name>M5FNT0_DACPD</name>
<dbReference type="Gene3D" id="1.10.630.10">
    <property type="entry name" value="Cytochrome P450"/>
    <property type="match status" value="1"/>
</dbReference>